<dbReference type="InterPro" id="IPR039425">
    <property type="entry name" value="RNA_pol_sigma-70-like"/>
</dbReference>
<evidence type="ECO:0000259" key="6">
    <source>
        <dbReference type="Pfam" id="PF08281"/>
    </source>
</evidence>
<dbReference type="Pfam" id="PF08281">
    <property type="entry name" value="Sigma70_r4_2"/>
    <property type="match status" value="1"/>
</dbReference>
<comment type="similarity">
    <text evidence="1">Belongs to the sigma-70 factor family. ECF subfamily.</text>
</comment>
<dbReference type="PANTHER" id="PTHR43133:SF25">
    <property type="entry name" value="RNA POLYMERASE SIGMA FACTOR RFAY-RELATED"/>
    <property type="match status" value="1"/>
</dbReference>
<evidence type="ECO:0000256" key="4">
    <source>
        <dbReference type="ARBA" id="ARBA00023163"/>
    </source>
</evidence>
<dbReference type="InParanoid" id="B4D3T3"/>
<dbReference type="SUPFAM" id="SSF88946">
    <property type="entry name" value="Sigma2 domain of RNA polymerase sigma factors"/>
    <property type="match status" value="1"/>
</dbReference>
<dbReference type="InterPro" id="IPR013324">
    <property type="entry name" value="RNA_pol_sigma_r3/r4-like"/>
</dbReference>
<dbReference type="InterPro" id="IPR013325">
    <property type="entry name" value="RNA_pol_sigma_r2"/>
</dbReference>
<evidence type="ECO:0000256" key="3">
    <source>
        <dbReference type="ARBA" id="ARBA00023082"/>
    </source>
</evidence>
<keyword evidence="4" id="KW-0804">Transcription</keyword>
<dbReference type="NCBIfam" id="TIGR02937">
    <property type="entry name" value="sigma70-ECF"/>
    <property type="match status" value="1"/>
</dbReference>
<evidence type="ECO:0000256" key="1">
    <source>
        <dbReference type="ARBA" id="ARBA00010641"/>
    </source>
</evidence>
<dbReference type="eggNOG" id="COG1595">
    <property type="taxonomic scope" value="Bacteria"/>
</dbReference>
<sequence>MDPQLPSEPWRTWLEAGARRFLLFARDQTRSEADARDVLQEALFESWRRHGHAPPPEALVFATIRRRAIDLARREQRRERRELAAPEWFGTQSEEPGLDAELEHAVKALPPHLREVVVLKIWSALTFQQIADTLGMPLNTAASRYRYALEHLRESLKELRP</sequence>
<evidence type="ECO:0000313" key="8">
    <source>
        <dbReference type="Proteomes" id="UP000005824"/>
    </source>
</evidence>
<proteinExistence type="inferred from homology"/>
<keyword evidence="2" id="KW-0805">Transcription regulation</keyword>
<feature type="domain" description="RNA polymerase sigma-70 region 2" evidence="5">
    <location>
        <begin position="23"/>
        <end position="78"/>
    </location>
</feature>
<dbReference type="SUPFAM" id="SSF88659">
    <property type="entry name" value="Sigma3 and sigma4 domains of RNA polymerase sigma factors"/>
    <property type="match status" value="1"/>
</dbReference>
<dbReference type="InterPro" id="IPR036388">
    <property type="entry name" value="WH-like_DNA-bd_sf"/>
</dbReference>
<dbReference type="GO" id="GO:0003677">
    <property type="term" value="F:DNA binding"/>
    <property type="evidence" value="ECO:0007669"/>
    <property type="project" value="InterPro"/>
</dbReference>
<dbReference type="Gene3D" id="1.10.10.10">
    <property type="entry name" value="Winged helix-like DNA-binding domain superfamily/Winged helix DNA-binding domain"/>
    <property type="match status" value="1"/>
</dbReference>
<dbReference type="Pfam" id="PF04542">
    <property type="entry name" value="Sigma70_r2"/>
    <property type="match status" value="1"/>
</dbReference>
<dbReference type="GO" id="GO:0006352">
    <property type="term" value="P:DNA-templated transcription initiation"/>
    <property type="evidence" value="ECO:0007669"/>
    <property type="project" value="InterPro"/>
</dbReference>
<keyword evidence="3" id="KW-0731">Sigma factor</keyword>
<evidence type="ECO:0000256" key="2">
    <source>
        <dbReference type="ARBA" id="ARBA00023015"/>
    </source>
</evidence>
<dbReference type="STRING" id="497964.CfE428DRAFT_3571"/>
<dbReference type="GO" id="GO:0016987">
    <property type="term" value="F:sigma factor activity"/>
    <property type="evidence" value="ECO:0007669"/>
    <property type="project" value="UniProtKB-KW"/>
</dbReference>
<evidence type="ECO:0000259" key="5">
    <source>
        <dbReference type="Pfam" id="PF04542"/>
    </source>
</evidence>
<dbReference type="Gene3D" id="1.10.1740.10">
    <property type="match status" value="1"/>
</dbReference>
<dbReference type="AlphaFoldDB" id="B4D3T3"/>
<reference evidence="7 8" key="1">
    <citation type="journal article" date="2011" name="J. Bacteriol.">
        <title>Genome sequence of Chthoniobacter flavus Ellin428, an aerobic heterotrophic soil bacterium.</title>
        <authorList>
            <person name="Kant R."/>
            <person name="van Passel M.W."/>
            <person name="Palva A."/>
            <person name="Lucas S."/>
            <person name="Lapidus A."/>
            <person name="Glavina Del Rio T."/>
            <person name="Dalin E."/>
            <person name="Tice H."/>
            <person name="Bruce D."/>
            <person name="Goodwin L."/>
            <person name="Pitluck S."/>
            <person name="Larimer F.W."/>
            <person name="Land M.L."/>
            <person name="Hauser L."/>
            <person name="Sangwan P."/>
            <person name="de Vos W.M."/>
            <person name="Janssen P.H."/>
            <person name="Smidt H."/>
        </authorList>
    </citation>
    <scope>NUCLEOTIDE SEQUENCE [LARGE SCALE GENOMIC DNA]</scope>
    <source>
        <strain evidence="7 8">Ellin428</strain>
    </source>
</reference>
<name>B4D3T3_9BACT</name>
<dbReference type="InterPro" id="IPR013249">
    <property type="entry name" value="RNA_pol_sigma70_r4_t2"/>
</dbReference>
<gene>
    <name evidence="7" type="ORF">CfE428DRAFT_3571</name>
</gene>
<dbReference type="InterPro" id="IPR007627">
    <property type="entry name" value="RNA_pol_sigma70_r2"/>
</dbReference>
<dbReference type="EMBL" id="ABVL01000010">
    <property type="protein sequence ID" value="EDY18913.1"/>
    <property type="molecule type" value="Genomic_DNA"/>
</dbReference>
<accession>B4D3T3</accession>
<dbReference type="Proteomes" id="UP000005824">
    <property type="component" value="Unassembled WGS sequence"/>
</dbReference>
<organism evidence="7 8">
    <name type="scientific">Chthoniobacter flavus Ellin428</name>
    <dbReference type="NCBI Taxonomy" id="497964"/>
    <lineage>
        <taxon>Bacteria</taxon>
        <taxon>Pseudomonadati</taxon>
        <taxon>Verrucomicrobiota</taxon>
        <taxon>Spartobacteria</taxon>
        <taxon>Chthoniobacterales</taxon>
        <taxon>Chthoniobacteraceae</taxon>
        <taxon>Chthoniobacter</taxon>
    </lineage>
</organism>
<feature type="domain" description="RNA polymerase sigma factor 70 region 4 type 2" evidence="6">
    <location>
        <begin position="101"/>
        <end position="152"/>
    </location>
</feature>
<dbReference type="PANTHER" id="PTHR43133">
    <property type="entry name" value="RNA POLYMERASE ECF-TYPE SIGMA FACTO"/>
    <property type="match status" value="1"/>
</dbReference>
<keyword evidence="8" id="KW-1185">Reference proteome</keyword>
<comment type="caution">
    <text evidence="7">The sequence shown here is derived from an EMBL/GenBank/DDBJ whole genome shotgun (WGS) entry which is preliminary data.</text>
</comment>
<dbReference type="RefSeq" id="WP_006980896.1">
    <property type="nucleotide sequence ID" value="NZ_ABVL01000010.1"/>
</dbReference>
<protein>
    <submittedName>
        <fullName evidence="7">RNA polymerase, sigma-24 subunit, ECF subfamily</fullName>
    </submittedName>
</protein>
<evidence type="ECO:0000313" key="7">
    <source>
        <dbReference type="EMBL" id="EDY18913.1"/>
    </source>
</evidence>
<dbReference type="InterPro" id="IPR014284">
    <property type="entry name" value="RNA_pol_sigma-70_dom"/>
</dbReference>